<protein>
    <submittedName>
        <fullName evidence="1">Uncharacterized protein</fullName>
    </submittedName>
</protein>
<organism evidence="1">
    <name type="scientific">viral metagenome</name>
    <dbReference type="NCBI Taxonomy" id="1070528"/>
    <lineage>
        <taxon>unclassified sequences</taxon>
        <taxon>metagenomes</taxon>
        <taxon>organismal metagenomes</taxon>
    </lineage>
</organism>
<sequence length="187" mass="21532">MSDTMSWDEVEVDPEEVTDQDAKAIEEGVGEYPPIGLYLCRVIESTPKRIDFNAYSCLGTTLKFEVERALEIEAKPVEGDEGEVYEGKHIYDDVAFAHEKEKDGMKKRRKYVALRLGIINPGQVLRKDLWRDDVIGKRVILRLVENKYKDKKTGEEKIGRPQVGFFDGYHYADKSNQVAEVEKWDDI</sequence>
<name>A0A6M3K1U7_9ZZZZ</name>
<reference evidence="1" key="1">
    <citation type="submission" date="2020-03" db="EMBL/GenBank/DDBJ databases">
        <title>The deep terrestrial virosphere.</title>
        <authorList>
            <person name="Holmfeldt K."/>
            <person name="Nilsson E."/>
            <person name="Simone D."/>
            <person name="Lopez-Fernandez M."/>
            <person name="Wu X."/>
            <person name="de Brujin I."/>
            <person name="Lundin D."/>
            <person name="Andersson A."/>
            <person name="Bertilsson S."/>
            <person name="Dopson M."/>
        </authorList>
    </citation>
    <scope>NUCLEOTIDE SEQUENCE</scope>
    <source>
        <strain evidence="1">MM415A01534</strain>
    </source>
</reference>
<gene>
    <name evidence="1" type="ORF">MM415A01534_0008</name>
</gene>
<accession>A0A6M3K1U7</accession>
<dbReference type="EMBL" id="MT142216">
    <property type="protein sequence ID" value="QJA76293.1"/>
    <property type="molecule type" value="Genomic_DNA"/>
</dbReference>
<evidence type="ECO:0000313" key="1">
    <source>
        <dbReference type="EMBL" id="QJA76293.1"/>
    </source>
</evidence>
<dbReference type="AlphaFoldDB" id="A0A6M3K1U7"/>
<proteinExistence type="predicted"/>